<evidence type="ECO:0000313" key="1">
    <source>
        <dbReference type="EMBL" id="MEQ2236480.1"/>
    </source>
</evidence>
<evidence type="ECO:0000313" key="2">
    <source>
        <dbReference type="Proteomes" id="UP001482620"/>
    </source>
</evidence>
<reference evidence="1 2" key="1">
    <citation type="submission" date="2021-06" db="EMBL/GenBank/DDBJ databases">
        <authorList>
            <person name="Palmer J.M."/>
        </authorList>
    </citation>
    <scope>NUCLEOTIDE SEQUENCE [LARGE SCALE GENOMIC DNA]</scope>
    <source>
        <strain evidence="2">if_2019</strain>
        <tissue evidence="1">Muscle</tissue>
    </source>
</reference>
<dbReference type="Proteomes" id="UP001482620">
    <property type="component" value="Unassembled WGS sequence"/>
</dbReference>
<protein>
    <submittedName>
        <fullName evidence="1">Uncharacterized protein</fullName>
    </submittedName>
</protein>
<comment type="caution">
    <text evidence="1">The sequence shown here is derived from an EMBL/GenBank/DDBJ whole genome shotgun (WGS) entry which is preliminary data.</text>
</comment>
<keyword evidence="2" id="KW-1185">Reference proteome</keyword>
<name>A0ABV0TW04_9TELE</name>
<proteinExistence type="predicted"/>
<dbReference type="EMBL" id="JAHRIQ010047411">
    <property type="protein sequence ID" value="MEQ2236480.1"/>
    <property type="molecule type" value="Genomic_DNA"/>
</dbReference>
<accession>A0ABV0TW04</accession>
<organism evidence="1 2">
    <name type="scientific">Ilyodon furcidens</name>
    <name type="common">goldbreast splitfin</name>
    <dbReference type="NCBI Taxonomy" id="33524"/>
    <lineage>
        <taxon>Eukaryota</taxon>
        <taxon>Metazoa</taxon>
        <taxon>Chordata</taxon>
        <taxon>Craniata</taxon>
        <taxon>Vertebrata</taxon>
        <taxon>Euteleostomi</taxon>
        <taxon>Actinopterygii</taxon>
        <taxon>Neopterygii</taxon>
        <taxon>Teleostei</taxon>
        <taxon>Neoteleostei</taxon>
        <taxon>Acanthomorphata</taxon>
        <taxon>Ovalentaria</taxon>
        <taxon>Atherinomorphae</taxon>
        <taxon>Cyprinodontiformes</taxon>
        <taxon>Goodeidae</taxon>
        <taxon>Ilyodon</taxon>
    </lineage>
</organism>
<sequence>MPQITNVLPCCTVIQADWQFVYSGQIQNGCLVQERRPASLITRKSYTERIKQGYNRGDGSFQSNRGANQRVGVWQLCAPRNRWKQSGLTQAEVSVKPESWLRMD</sequence>
<gene>
    <name evidence="1" type="ORF">ILYODFUR_013267</name>
</gene>